<keyword evidence="2" id="KW-1185">Reference proteome</keyword>
<dbReference type="Proteomes" id="UP000788153">
    <property type="component" value="Unassembled WGS sequence"/>
</dbReference>
<name>A0ABX0U7S8_9SPHN</name>
<gene>
    <name evidence="1" type="ORF">FHT01_002384</name>
</gene>
<protein>
    <recommendedName>
        <fullName evidence="3">Pectate lyase superfamily protein</fullName>
    </recommendedName>
</protein>
<dbReference type="EMBL" id="JAASQP010000001">
    <property type="protein sequence ID" value="NIJ24842.1"/>
    <property type="molecule type" value="Genomic_DNA"/>
</dbReference>
<comment type="caution">
    <text evidence="1">The sequence shown here is derived from an EMBL/GenBank/DDBJ whole genome shotgun (WGS) entry which is preliminary data.</text>
</comment>
<evidence type="ECO:0000313" key="2">
    <source>
        <dbReference type="Proteomes" id="UP000788153"/>
    </source>
</evidence>
<organism evidence="1 2">
    <name type="scientific">Sphingomonas japonica</name>
    <dbReference type="NCBI Taxonomy" id="511662"/>
    <lineage>
        <taxon>Bacteria</taxon>
        <taxon>Pseudomonadati</taxon>
        <taxon>Pseudomonadota</taxon>
        <taxon>Alphaproteobacteria</taxon>
        <taxon>Sphingomonadales</taxon>
        <taxon>Sphingomonadaceae</taxon>
        <taxon>Sphingomonas</taxon>
    </lineage>
</organism>
<evidence type="ECO:0008006" key="3">
    <source>
        <dbReference type="Google" id="ProtNLM"/>
    </source>
</evidence>
<dbReference type="RefSeq" id="WP_140047271.1">
    <property type="nucleotide sequence ID" value="NZ_BAAAEV010000001.1"/>
</dbReference>
<accession>A0ABX0U7S8</accession>
<sequence>MFHYYQALIDQAGNARIGYYVRLVNPDTFAAVELFSDDSGTPIVGESGIENAARSDDDGNLSLYVAPGTYHFDVYAPDGETFIIRFEEIPMSGEGPPGPKGDPGGSVAFVGLFPQIPGFLIEGSDVIQTSGYDQVGVGIAQYAAFDFGSEAANDAYVAANPRIAVKSSNARFFRLTTDQSVAFQSFGARPNAADNSDAWNAAVAFCQSAGVILSLAGGGTYAIPNATTLSLTSQLTVIGDGKTTLDGGDGVTLFKPVSAGFTFRDVRTVNVTLCYSFNEITTNIPLIDLTGWQPNNTLDVLGAVLYSRNDVGTNFTLDKLYLDNIRGLGGVGGVHMRCQVLGGSLDNSRWENISVPNTDKHFSGNNMIGTGYNSGFNIGIENTINDFPTLPGGFVVGDVTVRNVMDNRVQRVGGTTTNCDGVRIITPYTQAGSIEVYNVNSAYRVDTTGVYTKALFGGSRRLLLIDAGRHEAALTIKGNTREGPEVASPPGYGTKWDSVTIACRATGYNQRTAISLNSDDVTIGRALIENMGGDIEDPATPGMAASGVRGSIYSTSGLKRKLNLGDIDIFNNVLAGSCRLISLDGYRVIYIDRLYIDGASNAGRFAGVPTGTEQALQLIRTVATLVPIDDLVINSLVVKNLVKVNGQFASAIRVPSTAVGIGRISILGGSADSTLDRLIDTQAGGPPIGSLRIANFDLSAVGTPFALDTQPTEFIFNGAMIGPSTNIVTNGGFTDGTGWTTSGSWTIGGGVATHATGSTGNLDTTVPLVAGQKYMLQFTITGSGGNIIPSFQGGTAVVATPISTSGKVTIFMRALTGNNLLRIAASSSANKFVDDIGLYAVGN</sequence>
<proteinExistence type="predicted"/>
<evidence type="ECO:0000313" key="1">
    <source>
        <dbReference type="EMBL" id="NIJ24842.1"/>
    </source>
</evidence>
<reference evidence="1 2" key="1">
    <citation type="submission" date="2020-03" db="EMBL/GenBank/DDBJ databases">
        <title>Genomic Encyclopedia of Type Strains, Phase IV (KMG-IV): sequencing the most valuable type-strain genomes for metagenomic binning, comparative biology and taxonomic classification.</title>
        <authorList>
            <person name="Goeker M."/>
        </authorList>
    </citation>
    <scope>NUCLEOTIDE SEQUENCE [LARGE SCALE GENOMIC DNA]</scope>
    <source>
        <strain evidence="1 2">DSM 22753</strain>
    </source>
</reference>